<dbReference type="Gene3D" id="3.40.50.1240">
    <property type="entry name" value="Phosphoglycerate mutase-like"/>
    <property type="match status" value="1"/>
</dbReference>
<dbReference type="OrthoDB" id="5296884at2"/>
<accession>A0A3M6R048</accession>
<dbReference type="RefSeq" id="WP_122226773.1">
    <property type="nucleotide sequence ID" value="NZ_RDQO01000001.1"/>
</dbReference>
<dbReference type="EMBL" id="RDQO01000001">
    <property type="protein sequence ID" value="RMX08647.1"/>
    <property type="molecule type" value="Genomic_DNA"/>
</dbReference>
<gene>
    <name evidence="1" type="ORF">D8I35_06160</name>
</gene>
<protein>
    <submittedName>
        <fullName evidence="1">Phosphoglycerate kinase</fullName>
    </submittedName>
</protein>
<evidence type="ECO:0000313" key="1">
    <source>
        <dbReference type="EMBL" id="RMX08647.1"/>
    </source>
</evidence>
<reference evidence="1 2" key="1">
    <citation type="submission" date="2018-10" db="EMBL/GenBank/DDBJ databases">
        <title>Draft genome of Cortibacter populi DSM10536.</title>
        <authorList>
            <person name="Bernier A.-M."/>
            <person name="Bernard K."/>
        </authorList>
    </citation>
    <scope>NUCLEOTIDE SEQUENCE [LARGE SCALE GENOMIC DNA]</scope>
    <source>
        <strain evidence="1 2">DSM 105136</strain>
    </source>
</reference>
<dbReference type="SUPFAM" id="SSF53254">
    <property type="entry name" value="Phosphoglycerate mutase-like"/>
    <property type="match status" value="1"/>
</dbReference>
<keyword evidence="1" id="KW-0808">Transferase</keyword>
<comment type="caution">
    <text evidence="1">The sequence shown here is derived from an EMBL/GenBank/DDBJ whole genome shotgun (WGS) entry which is preliminary data.</text>
</comment>
<proteinExistence type="predicted"/>
<sequence length="198" mass="22106">MPLWIMRHPRVVQAEPTCYGASEVPLDTAHLQTCAEALAAALPQGSRITTSQRQRTQALATALAALRPDLADWQTDARLNEMDFGCWELVPWRQIPKPAIDAWTADFASHRFGGRESVTDIIGRAAAMLDDHRRIADTDDAPRLWITHAGVLNALALLQERPDGRIRSAADWPPTRVGFGQWLIYPDRGTHEPRKSKT</sequence>
<keyword evidence="2" id="KW-1185">Reference proteome</keyword>
<dbReference type="Pfam" id="PF00300">
    <property type="entry name" value="His_Phos_1"/>
    <property type="match status" value="1"/>
</dbReference>
<keyword evidence="1" id="KW-0418">Kinase</keyword>
<dbReference type="Proteomes" id="UP000278006">
    <property type="component" value="Unassembled WGS sequence"/>
</dbReference>
<dbReference type="InterPro" id="IPR013078">
    <property type="entry name" value="His_Pase_superF_clade-1"/>
</dbReference>
<evidence type="ECO:0000313" key="2">
    <source>
        <dbReference type="Proteomes" id="UP000278006"/>
    </source>
</evidence>
<dbReference type="InterPro" id="IPR029033">
    <property type="entry name" value="His_PPase_superfam"/>
</dbReference>
<dbReference type="GO" id="GO:0016301">
    <property type="term" value="F:kinase activity"/>
    <property type="evidence" value="ECO:0007669"/>
    <property type="project" value="UniProtKB-KW"/>
</dbReference>
<dbReference type="SMART" id="SM00855">
    <property type="entry name" value="PGAM"/>
    <property type="match status" value="1"/>
</dbReference>
<dbReference type="AlphaFoldDB" id="A0A3M6R048"/>
<organism evidence="1 2">
    <name type="scientific">Corticibacter populi</name>
    <dbReference type="NCBI Taxonomy" id="1550736"/>
    <lineage>
        <taxon>Bacteria</taxon>
        <taxon>Pseudomonadati</taxon>
        <taxon>Pseudomonadota</taxon>
        <taxon>Betaproteobacteria</taxon>
        <taxon>Burkholderiales</taxon>
        <taxon>Comamonadaceae</taxon>
        <taxon>Corticibacter</taxon>
    </lineage>
</organism>
<name>A0A3M6R048_9BURK</name>